<protein>
    <submittedName>
        <fullName evidence="1">Uncharacterized protein</fullName>
    </submittedName>
</protein>
<organism evidence="1 2">
    <name type="scientific">Citrus sinensis</name>
    <name type="common">Sweet orange</name>
    <name type="synonym">Citrus aurantium var. sinensis</name>
    <dbReference type="NCBI Taxonomy" id="2711"/>
    <lineage>
        <taxon>Eukaryota</taxon>
        <taxon>Viridiplantae</taxon>
        <taxon>Streptophyta</taxon>
        <taxon>Embryophyta</taxon>
        <taxon>Tracheophyta</taxon>
        <taxon>Spermatophyta</taxon>
        <taxon>Magnoliopsida</taxon>
        <taxon>eudicotyledons</taxon>
        <taxon>Gunneridae</taxon>
        <taxon>Pentapetalae</taxon>
        <taxon>rosids</taxon>
        <taxon>malvids</taxon>
        <taxon>Sapindales</taxon>
        <taxon>Rutaceae</taxon>
        <taxon>Aurantioideae</taxon>
        <taxon>Citrus</taxon>
    </lineage>
</organism>
<name>A0A067D7M1_CITSI</name>
<dbReference type="EMBL" id="KK787152">
    <property type="protein sequence ID" value="KDO38989.1"/>
    <property type="molecule type" value="Genomic_DNA"/>
</dbReference>
<evidence type="ECO:0000313" key="1">
    <source>
        <dbReference type="EMBL" id="KDO38989.1"/>
    </source>
</evidence>
<sequence>MENPNQLGSQ</sequence>
<keyword evidence="2" id="KW-1185">Reference proteome</keyword>
<dbReference type="Proteomes" id="UP000027120">
    <property type="component" value="Unassembled WGS sequence"/>
</dbReference>
<evidence type="ECO:0000313" key="2">
    <source>
        <dbReference type="Proteomes" id="UP000027120"/>
    </source>
</evidence>
<gene>
    <name evidence="1" type="ORF">CISIN_1g0095802mg</name>
</gene>
<feature type="non-terminal residue" evidence="1">
    <location>
        <position position="10"/>
    </location>
</feature>
<proteinExistence type="predicted"/>
<accession>A0A067D7M1</accession>
<reference evidence="1 2" key="1">
    <citation type="submission" date="2014-04" db="EMBL/GenBank/DDBJ databases">
        <authorList>
            <consortium name="International Citrus Genome Consortium"/>
            <person name="Gmitter F."/>
            <person name="Chen C."/>
            <person name="Farmerie W."/>
            <person name="Harkins T."/>
            <person name="Desany B."/>
            <person name="Mohiuddin M."/>
            <person name="Kodira C."/>
            <person name="Borodovsky M."/>
            <person name="Lomsadze A."/>
            <person name="Burns P."/>
            <person name="Jenkins J."/>
            <person name="Prochnik S."/>
            <person name="Shu S."/>
            <person name="Chapman J."/>
            <person name="Pitluck S."/>
            <person name="Schmutz J."/>
            <person name="Rokhsar D."/>
        </authorList>
    </citation>
    <scope>NUCLEOTIDE SEQUENCE</scope>
</reference>